<evidence type="ECO:0000313" key="13">
    <source>
        <dbReference type="EMBL" id="TMW15329.1"/>
    </source>
</evidence>
<dbReference type="InterPro" id="IPR032828">
    <property type="entry name" value="PolyA_RNA-bd"/>
</dbReference>
<dbReference type="Pfam" id="PF12626">
    <property type="entry name" value="PolyA_pol_arg_C"/>
    <property type="match status" value="1"/>
</dbReference>
<comment type="similarity">
    <text evidence="7 8">Belongs to the tRNA nucleotidyltransferase/poly(A) polymerase family.</text>
</comment>
<dbReference type="InterPro" id="IPR002646">
    <property type="entry name" value="PolA_pol_head_dom"/>
</dbReference>
<feature type="compositionally biased region" description="Basic residues" evidence="9">
    <location>
        <begin position="472"/>
        <end position="481"/>
    </location>
</feature>
<dbReference type="InterPro" id="IPR010206">
    <property type="entry name" value="PolA_pol_I"/>
</dbReference>
<dbReference type="Gene3D" id="3.30.460.10">
    <property type="entry name" value="Beta Polymerase, domain 2"/>
    <property type="match status" value="1"/>
</dbReference>
<keyword evidence="1 7" id="KW-0507">mRNA processing</keyword>
<dbReference type="InterPro" id="IPR043519">
    <property type="entry name" value="NT_sf"/>
</dbReference>
<comment type="catalytic activity">
    <reaction evidence="7">
        <text>RNA(n) + ATP = RNA(n)-3'-adenine ribonucleotide + diphosphate</text>
        <dbReference type="Rhea" id="RHEA:11332"/>
        <dbReference type="Rhea" id="RHEA-COMP:14527"/>
        <dbReference type="Rhea" id="RHEA-COMP:17347"/>
        <dbReference type="ChEBI" id="CHEBI:30616"/>
        <dbReference type="ChEBI" id="CHEBI:33019"/>
        <dbReference type="ChEBI" id="CHEBI:140395"/>
        <dbReference type="ChEBI" id="CHEBI:173115"/>
        <dbReference type="EC" id="2.7.7.19"/>
    </reaction>
</comment>
<reference evidence="13 14" key="1">
    <citation type="submission" date="2019-05" db="EMBL/GenBank/DDBJ databases">
        <title>Genome of Alcanivorax gelatiniphagus, an oil degrading marine bacteria.</title>
        <authorList>
            <person name="Kwon K.K."/>
        </authorList>
    </citation>
    <scope>NUCLEOTIDE SEQUENCE [LARGE SCALE GENOMIC DNA]</scope>
    <source>
        <strain evidence="13 14">MEBiC 08158</strain>
    </source>
</reference>
<keyword evidence="13" id="KW-0548">Nucleotidyltransferase</keyword>
<evidence type="ECO:0000259" key="12">
    <source>
        <dbReference type="Pfam" id="PF12627"/>
    </source>
</evidence>
<dbReference type="PANTHER" id="PTHR43051">
    <property type="entry name" value="POLYNUCLEOTIDE ADENYLYLTRANSFERASE FAMILY PROTEIN"/>
    <property type="match status" value="1"/>
</dbReference>
<evidence type="ECO:0000256" key="4">
    <source>
        <dbReference type="ARBA" id="ARBA00022840"/>
    </source>
</evidence>
<feature type="region of interest" description="Disordered" evidence="9">
    <location>
        <begin position="452"/>
        <end position="489"/>
    </location>
</feature>
<keyword evidence="3 7" id="KW-0547">Nucleotide-binding</keyword>
<accession>A0ABY2XS35</accession>
<keyword evidence="14" id="KW-1185">Reference proteome</keyword>
<keyword evidence="2 7" id="KW-0808">Transferase</keyword>
<sequence>MASRFVERSAAFFPHLWTLISRPFLFLWTRLLRKGSFDSPRLPEARVIPRDQHTISRKDISRAALNVLYGLHKGGFEAYLVGGCLRDLLCGRQPKDFDVVTDATPDEVHRLFKRSRIIGRRFQIVHVRFGREIIEVSTFRAFQRDDMNDDQHLAHEETGLVLRDNAWGSIEEDALRRDFTVNALYYNIADFALYDFVQSRRDIERGVLRLIGDPEQRYREDPVRMLRAARFAAKLGFEPDRATAEPIPRLAELLLQVPPARLFDEVLKLFLSGHARASYQELRELGLFPFLFPETDLCLQGDQGETWEAMILAAMDNTDARLAEDKPVTPAFILAVLLWPVVTARLDKYRADGVPPAPALHKAASWALDQQIQHTAVPRRFSTVMREMWDLQQRLPRRGGKRADTLLQHPRFRAAYDFLLLREQAGEIRAGLGAWWTRYQQVDEQERYAMTQALGPNQGAGGDGGGGNNGGGRRRRRRRGGRSSSSNQG</sequence>
<organism evidence="13 14">
    <name type="scientific">Alloalcanivorax gelatiniphagus</name>
    <dbReference type="NCBI Taxonomy" id="1194167"/>
    <lineage>
        <taxon>Bacteria</taxon>
        <taxon>Pseudomonadati</taxon>
        <taxon>Pseudomonadota</taxon>
        <taxon>Gammaproteobacteria</taxon>
        <taxon>Oceanospirillales</taxon>
        <taxon>Alcanivoracaceae</taxon>
        <taxon>Alloalcanivorax</taxon>
    </lineage>
</organism>
<dbReference type="NCBIfam" id="TIGR01942">
    <property type="entry name" value="pcnB"/>
    <property type="match status" value="1"/>
</dbReference>
<name>A0ABY2XS35_9GAMM</name>
<evidence type="ECO:0000256" key="6">
    <source>
        <dbReference type="ARBA" id="ARBA00023163"/>
    </source>
</evidence>
<proteinExistence type="inferred from homology"/>
<protein>
    <recommendedName>
        <fullName evidence="7">Poly(A) polymerase I</fullName>
        <shortName evidence="7">PAP I</shortName>
        <ecNumber evidence="7">2.7.7.19</ecNumber>
    </recommendedName>
</protein>
<feature type="domain" description="Poly A polymerase head" evidence="10">
    <location>
        <begin position="78"/>
        <end position="209"/>
    </location>
</feature>
<dbReference type="EMBL" id="VCQT01000001">
    <property type="protein sequence ID" value="TMW15329.1"/>
    <property type="molecule type" value="Genomic_DNA"/>
</dbReference>
<dbReference type="InterPro" id="IPR052191">
    <property type="entry name" value="tRNA_ntf/polyA_polymerase_I"/>
</dbReference>
<evidence type="ECO:0000256" key="7">
    <source>
        <dbReference type="HAMAP-Rule" id="MF_00957"/>
    </source>
</evidence>
<feature type="active site" evidence="7">
    <location>
        <position position="98"/>
    </location>
</feature>
<dbReference type="CDD" id="cd05398">
    <property type="entry name" value="NT_ClassII-CCAase"/>
    <property type="match status" value="1"/>
</dbReference>
<evidence type="ECO:0000256" key="2">
    <source>
        <dbReference type="ARBA" id="ARBA00022679"/>
    </source>
</evidence>
<feature type="domain" description="Polymerase A arginine-rich C-terminal" evidence="11">
    <location>
        <begin position="353"/>
        <end position="479"/>
    </location>
</feature>
<gene>
    <name evidence="7 13" type="primary">pcnB</name>
    <name evidence="13" type="ORF">FGS76_00780</name>
</gene>
<dbReference type="Gene3D" id="1.10.3090.10">
    <property type="entry name" value="cca-adding enzyme, domain 2"/>
    <property type="match status" value="1"/>
</dbReference>
<dbReference type="PANTHER" id="PTHR43051:SF1">
    <property type="entry name" value="POLYNUCLEOTIDE ADENYLYLTRANSFERASE FAMILY PROTEIN"/>
    <property type="match status" value="1"/>
</dbReference>
<keyword evidence="5 7" id="KW-0694">RNA-binding</keyword>
<dbReference type="Proteomes" id="UP000739180">
    <property type="component" value="Unassembled WGS sequence"/>
</dbReference>
<evidence type="ECO:0000259" key="10">
    <source>
        <dbReference type="Pfam" id="PF01743"/>
    </source>
</evidence>
<feature type="active site" evidence="7">
    <location>
        <position position="178"/>
    </location>
</feature>
<evidence type="ECO:0000259" key="11">
    <source>
        <dbReference type="Pfam" id="PF12626"/>
    </source>
</evidence>
<feature type="compositionally biased region" description="Gly residues" evidence="9">
    <location>
        <begin position="458"/>
        <end position="471"/>
    </location>
</feature>
<evidence type="ECO:0000256" key="1">
    <source>
        <dbReference type="ARBA" id="ARBA00022664"/>
    </source>
</evidence>
<dbReference type="EC" id="2.7.7.19" evidence="7"/>
<dbReference type="GO" id="GO:1990817">
    <property type="term" value="F:poly(A) RNA polymerase activity"/>
    <property type="evidence" value="ECO:0007669"/>
    <property type="project" value="UniProtKB-EC"/>
</dbReference>
<evidence type="ECO:0000256" key="9">
    <source>
        <dbReference type="SAM" id="MobiDB-lite"/>
    </source>
</evidence>
<dbReference type="HAMAP" id="MF_00957">
    <property type="entry name" value="PolyA_pol"/>
    <property type="match status" value="1"/>
</dbReference>
<comment type="caution">
    <text evidence="13">The sequence shown here is derived from an EMBL/GenBank/DDBJ whole genome shotgun (WGS) entry which is preliminary data.</text>
</comment>
<keyword evidence="6 7" id="KW-0804">Transcription</keyword>
<dbReference type="InterPro" id="IPR025866">
    <property type="entry name" value="PolyA_pol_arg_C_dom"/>
</dbReference>
<evidence type="ECO:0000313" key="14">
    <source>
        <dbReference type="Proteomes" id="UP000739180"/>
    </source>
</evidence>
<evidence type="ECO:0000256" key="5">
    <source>
        <dbReference type="ARBA" id="ARBA00022884"/>
    </source>
</evidence>
<evidence type="ECO:0000256" key="3">
    <source>
        <dbReference type="ARBA" id="ARBA00022741"/>
    </source>
</evidence>
<comment type="function">
    <text evidence="7">Adds poly(A) tail to the 3' end of many RNAs, which usually targets these RNAs for decay. Plays a significant role in the global control of gene expression, through influencing the rate of transcript degradation, and in the general RNA quality control.</text>
</comment>
<keyword evidence="4 7" id="KW-0067">ATP-binding</keyword>
<feature type="active site" evidence="7">
    <location>
        <position position="96"/>
    </location>
</feature>
<dbReference type="Pfam" id="PF01743">
    <property type="entry name" value="PolyA_pol"/>
    <property type="match status" value="1"/>
</dbReference>
<dbReference type="SUPFAM" id="SSF81301">
    <property type="entry name" value="Nucleotidyltransferase"/>
    <property type="match status" value="1"/>
</dbReference>
<feature type="domain" description="tRNA nucleotidyltransferase/poly(A) polymerase RNA and SrmB- binding" evidence="12">
    <location>
        <begin position="236"/>
        <end position="296"/>
    </location>
</feature>
<dbReference type="SUPFAM" id="SSF81891">
    <property type="entry name" value="Poly A polymerase C-terminal region-like"/>
    <property type="match status" value="1"/>
</dbReference>
<dbReference type="Pfam" id="PF12627">
    <property type="entry name" value="PolyA_pol_RNAbd"/>
    <property type="match status" value="1"/>
</dbReference>
<evidence type="ECO:0000256" key="8">
    <source>
        <dbReference type="RuleBase" id="RU003953"/>
    </source>
</evidence>